<dbReference type="GO" id="GO:0008233">
    <property type="term" value="F:peptidase activity"/>
    <property type="evidence" value="ECO:0007669"/>
    <property type="project" value="UniProtKB-KW"/>
</dbReference>
<comment type="caution">
    <text evidence="5">The sequence shown here is derived from an EMBL/GenBank/DDBJ whole genome shotgun (WGS) entry which is preliminary data.</text>
</comment>
<dbReference type="Proteomes" id="UP000531216">
    <property type="component" value="Unassembled WGS sequence"/>
</dbReference>
<dbReference type="InterPro" id="IPR006433">
    <property type="entry name" value="Prohead_protease"/>
</dbReference>
<evidence type="ECO:0000313" key="5">
    <source>
        <dbReference type="EMBL" id="MBB3934493.1"/>
    </source>
</evidence>
<feature type="domain" description="Prohead serine protease" evidence="4">
    <location>
        <begin position="18"/>
        <end position="154"/>
    </location>
</feature>
<accession>A0A7W6BM27</accession>
<keyword evidence="2" id="KW-0645">Protease</keyword>
<dbReference type="OrthoDB" id="9804926at2"/>
<evidence type="ECO:0000256" key="2">
    <source>
        <dbReference type="ARBA" id="ARBA00022670"/>
    </source>
</evidence>
<name>A0A7W6BM27_9HYPH</name>
<dbReference type="AlphaFoldDB" id="A0A7W6BM27"/>
<keyword evidence="6" id="KW-1185">Reference proteome</keyword>
<evidence type="ECO:0000256" key="3">
    <source>
        <dbReference type="ARBA" id="ARBA00022801"/>
    </source>
</evidence>
<evidence type="ECO:0000313" key="6">
    <source>
        <dbReference type="Proteomes" id="UP000531216"/>
    </source>
</evidence>
<dbReference type="GO" id="GO:0006508">
    <property type="term" value="P:proteolysis"/>
    <property type="evidence" value="ECO:0007669"/>
    <property type="project" value="UniProtKB-KW"/>
</dbReference>
<dbReference type="RefSeq" id="WP_090958234.1">
    <property type="nucleotide sequence ID" value="NZ_CP181348.1"/>
</dbReference>
<dbReference type="Pfam" id="PF04586">
    <property type="entry name" value="Peptidase_S78"/>
    <property type="match status" value="1"/>
</dbReference>
<dbReference type="EMBL" id="JACIDO010000001">
    <property type="protein sequence ID" value="MBB3934493.1"/>
    <property type="molecule type" value="Genomic_DNA"/>
</dbReference>
<evidence type="ECO:0000256" key="1">
    <source>
        <dbReference type="ARBA" id="ARBA00022612"/>
    </source>
</evidence>
<gene>
    <name evidence="5" type="ORF">GGR05_000604</name>
</gene>
<keyword evidence="3" id="KW-0378">Hydrolase</keyword>
<dbReference type="SUPFAM" id="SSF50789">
    <property type="entry name" value="Herpes virus serine proteinase, assemblin"/>
    <property type="match status" value="1"/>
</dbReference>
<proteinExistence type="predicted"/>
<protein>
    <recommendedName>
        <fullName evidence="4">Prohead serine protease domain-containing protein</fullName>
    </recommendedName>
</protein>
<dbReference type="InterPro" id="IPR054613">
    <property type="entry name" value="Peptidase_S78_dom"/>
</dbReference>
<dbReference type="NCBIfam" id="TIGR01543">
    <property type="entry name" value="proheadase_HK97"/>
    <property type="match status" value="1"/>
</dbReference>
<reference evidence="5 6" key="1">
    <citation type="submission" date="2020-08" db="EMBL/GenBank/DDBJ databases">
        <title>Genomic Encyclopedia of Type Strains, Phase IV (KMG-IV): sequencing the most valuable type-strain genomes for metagenomic binning, comparative biology and taxonomic classification.</title>
        <authorList>
            <person name="Goeker M."/>
        </authorList>
    </citation>
    <scope>NUCLEOTIDE SEQUENCE [LARGE SCALE GENOMIC DNA]</scope>
    <source>
        <strain evidence="5 6">DSM 25024</strain>
    </source>
</reference>
<evidence type="ECO:0000259" key="4">
    <source>
        <dbReference type="Pfam" id="PF04586"/>
    </source>
</evidence>
<keyword evidence="1" id="KW-1188">Viral release from host cell</keyword>
<sequence length="183" mass="20332">MTRVPSIKRTVPLAAVADEDETGLIRGYASLFERTDRAGDRIRRGAFARSLEERTAAGVRMLWQHDPGEPIGRWTVLREDARGLYAEGQLELGSRRGREALALLRGGAIDGLSIGFRTRRAQPLRDAARRLLTDIDLWEISLVTFPMQDAARVREVRGLAFDWAGCLREAARRIARPGLAVGA</sequence>
<organism evidence="5 6">
    <name type="scientific">Aureimonas phyllosphaerae</name>
    <dbReference type="NCBI Taxonomy" id="1166078"/>
    <lineage>
        <taxon>Bacteria</taxon>
        <taxon>Pseudomonadati</taxon>
        <taxon>Pseudomonadota</taxon>
        <taxon>Alphaproteobacteria</taxon>
        <taxon>Hyphomicrobiales</taxon>
        <taxon>Aurantimonadaceae</taxon>
        <taxon>Aureimonas</taxon>
    </lineage>
</organism>